<dbReference type="Proteomes" id="UP000287033">
    <property type="component" value="Unassembled WGS sequence"/>
</dbReference>
<protein>
    <submittedName>
        <fullName evidence="2">Uncharacterized protein</fullName>
    </submittedName>
</protein>
<feature type="region of interest" description="Disordered" evidence="1">
    <location>
        <begin position="65"/>
        <end position="104"/>
    </location>
</feature>
<name>A0A401TE30_CHIPU</name>
<reference evidence="2 3" key="1">
    <citation type="journal article" date="2018" name="Nat. Ecol. Evol.">
        <title>Shark genomes provide insights into elasmobranch evolution and the origin of vertebrates.</title>
        <authorList>
            <person name="Hara Y"/>
            <person name="Yamaguchi K"/>
            <person name="Onimaru K"/>
            <person name="Kadota M"/>
            <person name="Koyanagi M"/>
            <person name="Keeley SD"/>
            <person name="Tatsumi K"/>
            <person name="Tanaka K"/>
            <person name="Motone F"/>
            <person name="Kageyama Y"/>
            <person name="Nozu R"/>
            <person name="Adachi N"/>
            <person name="Nishimura O"/>
            <person name="Nakagawa R"/>
            <person name="Tanegashima C"/>
            <person name="Kiyatake I"/>
            <person name="Matsumoto R"/>
            <person name="Murakumo K"/>
            <person name="Nishida K"/>
            <person name="Terakita A"/>
            <person name="Kuratani S"/>
            <person name="Sato K"/>
            <person name="Hyodo S Kuraku.S."/>
        </authorList>
    </citation>
    <scope>NUCLEOTIDE SEQUENCE [LARGE SCALE GENOMIC DNA]</scope>
</reference>
<evidence type="ECO:0000313" key="3">
    <source>
        <dbReference type="Proteomes" id="UP000287033"/>
    </source>
</evidence>
<evidence type="ECO:0000313" key="2">
    <source>
        <dbReference type="EMBL" id="GCC40893.1"/>
    </source>
</evidence>
<dbReference type="AlphaFoldDB" id="A0A401TE30"/>
<gene>
    <name evidence="2" type="ORF">chiPu_0024502</name>
</gene>
<comment type="caution">
    <text evidence="2">The sequence shown here is derived from an EMBL/GenBank/DDBJ whole genome shotgun (WGS) entry which is preliminary data.</text>
</comment>
<proteinExistence type="predicted"/>
<sequence>MTPPKTGAILLPVRFRTAVPFTNAGVLQDASGPQDGAVIQARRGGGAEKRPDGLVSASWPKATVFPQGGGVSPKMAPLSSKMALSSKDGGGAPHDPWGGEIGVSSSSAHLVTRQRFSADLV</sequence>
<evidence type="ECO:0000256" key="1">
    <source>
        <dbReference type="SAM" id="MobiDB-lite"/>
    </source>
</evidence>
<organism evidence="2 3">
    <name type="scientific">Chiloscyllium punctatum</name>
    <name type="common">Brownbanded bambooshark</name>
    <name type="synonym">Hemiscyllium punctatum</name>
    <dbReference type="NCBI Taxonomy" id="137246"/>
    <lineage>
        <taxon>Eukaryota</taxon>
        <taxon>Metazoa</taxon>
        <taxon>Chordata</taxon>
        <taxon>Craniata</taxon>
        <taxon>Vertebrata</taxon>
        <taxon>Chondrichthyes</taxon>
        <taxon>Elasmobranchii</taxon>
        <taxon>Galeomorphii</taxon>
        <taxon>Galeoidea</taxon>
        <taxon>Orectolobiformes</taxon>
        <taxon>Hemiscylliidae</taxon>
        <taxon>Chiloscyllium</taxon>
    </lineage>
</organism>
<keyword evidence="3" id="KW-1185">Reference proteome</keyword>
<dbReference type="EMBL" id="BEZZ01040729">
    <property type="protein sequence ID" value="GCC40893.1"/>
    <property type="molecule type" value="Genomic_DNA"/>
</dbReference>
<accession>A0A401TE30</accession>